<sequence length="127" mass="15100">MELANFLDTKCPGWQRRSLTTINDRLSNIGSITIRFAHRQREIVGTLVMESFNSTNAFFWFQEIRRWCTVSQYYFIQYGIELVQPETNLFRILPSFSLEEDEVSSDNLFPMELIRLDSNFYPLSFYS</sequence>
<accession>E3MXN3</accession>
<dbReference type="Proteomes" id="UP000008281">
    <property type="component" value="Unassembled WGS sequence"/>
</dbReference>
<dbReference type="HOGENOM" id="CLU_2075337_0_0_1"/>
<gene>
    <name evidence="1" type="ORF">CRE_27733</name>
</gene>
<organism evidence="2">
    <name type="scientific">Caenorhabditis remanei</name>
    <name type="common">Caenorhabditis vulgaris</name>
    <dbReference type="NCBI Taxonomy" id="31234"/>
    <lineage>
        <taxon>Eukaryota</taxon>
        <taxon>Metazoa</taxon>
        <taxon>Ecdysozoa</taxon>
        <taxon>Nematoda</taxon>
        <taxon>Chromadorea</taxon>
        <taxon>Rhabditida</taxon>
        <taxon>Rhabditina</taxon>
        <taxon>Rhabditomorpha</taxon>
        <taxon>Rhabditoidea</taxon>
        <taxon>Rhabditidae</taxon>
        <taxon>Peloderinae</taxon>
        <taxon>Caenorhabditis</taxon>
    </lineage>
</organism>
<dbReference type="AlphaFoldDB" id="E3MXN3"/>
<proteinExistence type="predicted"/>
<reference evidence="1" key="1">
    <citation type="submission" date="2007-07" db="EMBL/GenBank/DDBJ databases">
        <title>PCAP assembly of the Caenorhabditis remanei genome.</title>
        <authorList>
            <consortium name="The Caenorhabditis remanei Sequencing Consortium"/>
            <person name="Wilson R.K."/>
        </authorList>
    </citation>
    <scope>NUCLEOTIDE SEQUENCE [LARGE SCALE GENOMIC DNA]</scope>
    <source>
        <strain evidence="1">PB4641</strain>
    </source>
</reference>
<evidence type="ECO:0000313" key="1">
    <source>
        <dbReference type="EMBL" id="EFP11697.1"/>
    </source>
</evidence>
<dbReference type="SUPFAM" id="SSF101690">
    <property type="entry name" value="PAZ domain"/>
    <property type="match status" value="1"/>
</dbReference>
<keyword evidence="2" id="KW-1185">Reference proteome</keyword>
<name>E3MXN3_CAERE</name>
<dbReference type="InterPro" id="IPR036085">
    <property type="entry name" value="PAZ_dom_sf"/>
</dbReference>
<dbReference type="EMBL" id="DS268492">
    <property type="protein sequence ID" value="EFP11697.1"/>
    <property type="molecule type" value="Genomic_DNA"/>
</dbReference>
<evidence type="ECO:0000313" key="2">
    <source>
        <dbReference type="Proteomes" id="UP000008281"/>
    </source>
</evidence>
<protein>
    <submittedName>
        <fullName evidence="1">Uncharacterized protein</fullName>
    </submittedName>
</protein>
<dbReference type="OrthoDB" id="5898772at2759"/>